<sequence length="94" mass="10887">KDAMYNDKIGPYRTENVLAQTLTTEFYTNQPNYHRFLTSHGIELKPYDVMDKDAIKERMDMYEALASKLWSVETAEILFGPAQNYISSVVNDTE</sequence>
<organism evidence="1 2">
    <name type="scientific">Escherichia coli</name>
    <dbReference type="NCBI Taxonomy" id="562"/>
    <lineage>
        <taxon>Bacteria</taxon>
        <taxon>Pseudomonadati</taxon>
        <taxon>Pseudomonadota</taxon>
        <taxon>Gammaproteobacteria</taxon>
        <taxon>Enterobacterales</taxon>
        <taxon>Enterobacteriaceae</taxon>
        <taxon>Escherichia</taxon>
    </lineage>
</organism>
<proteinExistence type="predicted"/>
<feature type="non-terminal residue" evidence="1">
    <location>
        <position position="1"/>
    </location>
</feature>
<comment type="caution">
    <text evidence="1">The sequence shown here is derived from an EMBL/GenBank/DDBJ whole genome shotgun (WGS) entry which is preliminary data.</text>
</comment>
<name>A0A8S7Y9B2_ECOLX</name>
<evidence type="ECO:0000313" key="2">
    <source>
        <dbReference type="Proteomes" id="UP000519182"/>
    </source>
</evidence>
<evidence type="ECO:0000313" key="1">
    <source>
        <dbReference type="EMBL" id="EFM1448640.1"/>
    </source>
</evidence>
<protein>
    <submittedName>
        <fullName evidence="1">Uncharacterized protein</fullName>
    </submittedName>
</protein>
<reference evidence="1 2" key="1">
    <citation type="submission" date="2020-04" db="EMBL/GenBank/DDBJ databases">
        <authorList>
            <consortium name="GenomeTrakr network: Whole genome sequencing for foodborne pathogen traceback"/>
        </authorList>
    </citation>
    <scope>NUCLEOTIDE SEQUENCE [LARGE SCALE GENOMIC DNA]</scope>
    <source>
        <strain evidence="1 2">PSU-2464</strain>
    </source>
</reference>
<accession>A0A8S7Y9B2</accession>
<gene>
    <name evidence="1" type="ORF">HEP34_005107</name>
</gene>
<dbReference type="Proteomes" id="UP000519182">
    <property type="component" value="Unassembled WGS sequence"/>
</dbReference>
<dbReference type="AlphaFoldDB" id="A0A8S7Y9B2"/>
<dbReference type="EMBL" id="AATJYL010000098">
    <property type="protein sequence ID" value="EFM1448640.1"/>
    <property type="molecule type" value="Genomic_DNA"/>
</dbReference>